<dbReference type="Proteomes" id="UP000249497">
    <property type="component" value="Unassembled WGS sequence"/>
</dbReference>
<feature type="transmembrane region" description="Helical" evidence="1">
    <location>
        <begin position="44"/>
        <end position="63"/>
    </location>
</feature>
<keyword evidence="1" id="KW-1133">Transmembrane helix</keyword>
<keyword evidence="3" id="KW-1185">Reference proteome</keyword>
<evidence type="ECO:0000313" key="3">
    <source>
        <dbReference type="Proteomes" id="UP000249497"/>
    </source>
</evidence>
<protein>
    <submittedName>
        <fullName evidence="2">Uncharacterized protein</fullName>
    </submittedName>
</protein>
<keyword evidence="1" id="KW-0812">Transmembrane</keyword>
<dbReference type="GeneID" id="37180617"/>
<dbReference type="EMBL" id="KZ824902">
    <property type="protein sequence ID" value="RAH75875.1"/>
    <property type="molecule type" value="Genomic_DNA"/>
</dbReference>
<evidence type="ECO:0000313" key="2">
    <source>
        <dbReference type="EMBL" id="RAH75875.1"/>
    </source>
</evidence>
<organism evidence="2 3">
    <name type="scientific">Aspergillus japonicus CBS 114.51</name>
    <dbReference type="NCBI Taxonomy" id="1448312"/>
    <lineage>
        <taxon>Eukaryota</taxon>
        <taxon>Fungi</taxon>
        <taxon>Dikarya</taxon>
        <taxon>Ascomycota</taxon>
        <taxon>Pezizomycotina</taxon>
        <taxon>Eurotiomycetes</taxon>
        <taxon>Eurotiomycetidae</taxon>
        <taxon>Eurotiales</taxon>
        <taxon>Aspergillaceae</taxon>
        <taxon>Aspergillus</taxon>
        <taxon>Aspergillus subgen. Circumdati</taxon>
    </lineage>
</organism>
<accession>A0A8T8WJ92</accession>
<proteinExistence type="predicted"/>
<reference evidence="2 3" key="1">
    <citation type="submission" date="2018-02" db="EMBL/GenBank/DDBJ databases">
        <title>The genomes of Aspergillus section Nigri reveals drivers in fungal speciation.</title>
        <authorList>
            <consortium name="DOE Joint Genome Institute"/>
            <person name="Vesth T.C."/>
            <person name="Nybo J."/>
            <person name="Theobald S."/>
            <person name="Brandl J."/>
            <person name="Frisvad J.C."/>
            <person name="Nielsen K.F."/>
            <person name="Lyhne E.K."/>
            <person name="Kogle M.E."/>
            <person name="Kuo A."/>
            <person name="Riley R."/>
            <person name="Clum A."/>
            <person name="Nolan M."/>
            <person name="Lipzen A."/>
            <person name="Salamov A."/>
            <person name="Henrissat B."/>
            <person name="Wiebenga A."/>
            <person name="De vries R.P."/>
            <person name="Grigoriev I.V."/>
            <person name="Mortensen U.H."/>
            <person name="Andersen M.R."/>
            <person name="Baker S.E."/>
        </authorList>
    </citation>
    <scope>NUCLEOTIDE SEQUENCE [LARGE SCALE GENOMIC DNA]</scope>
    <source>
        <strain evidence="2 3">CBS 114.51</strain>
    </source>
</reference>
<dbReference type="AlphaFoldDB" id="A0A8T8WJ92"/>
<name>A0A8T8WJ92_ASPJA</name>
<sequence length="120" mass="14030">MYRRFKRLRYPVVTIAMTPLTPSSSSSSSSSSYNSSLWLERRYSLFYFAIWFGPESIAILRAWPGNKTWAENSMYWMNLFDFIFSCVDTHRRSGIGFFICCGTEPGKLSFMQLGYSHDRQ</sequence>
<dbReference type="RefSeq" id="XP_025521769.1">
    <property type="nucleotide sequence ID" value="XM_025676924.1"/>
</dbReference>
<evidence type="ECO:0000256" key="1">
    <source>
        <dbReference type="SAM" id="Phobius"/>
    </source>
</evidence>
<keyword evidence="1" id="KW-0472">Membrane</keyword>
<gene>
    <name evidence="2" type="ORF">BO86DRAFT_45238</name>
</gene>